<dbReference type="GO" id="GO:0004485">
    <property type="term" value="F:methylcrotonoyl-CoA carboxylase activity"/>
    <property type="evidence" value="ECO:0007669"/>
    <property type="project" value="UniProtKB-EC"/>
</dbReference>
<evidence type="ECO:0000256" key="4">
    <source>
        <dbReference type="ARBA" id="ARBA00031237"/>
    </source>
</evidence>
<dbReference type="InterPro" id="IPR029045">
    <property type="entry name" value="ClpP/crotonase-like_dom_sf"/>
</dbReference>
<accession>A0A9P7KN86</accession>
<dbReference type="GO" id="GO:1905202">
    <property type="term" value="C:methylcrotonoyl-CoA carboxylase complex"/>
    <property type="evidence" value="ECO:0007669"/>
    <property type="project" value="TreeGrafter"/>
</dbReference>
<dbReference type="SUPFAM" id="SSF52096">
    <property type="entry name" value="ClpP/crotonase"/>
    <property type="match status" value="1"/>
</dbReference>
<keyword evidence="9" id="KW-1185">Reference proteome</keyword>
<reference evidence="8" key="2">
    <citation type="submission" date="2021-10" db="EMBL/GenBank/DDBJ databases">
        <title>Phylogenomics reveals ancestral predisposition of the termite-cultivated fungus Termitomyces towards a domesticated lifestyle.</title>
        <authorList>
            <person name="Auxier B."/>
            <person name="Grum-Grzhimaylo A."/>
            <person name="Cardenas M.E."/>
            <person name="Lodge J.D."/>
            <person name="Laessoe T."/>
            <person name="Pedersen O."/>
            <person name="Smith M.E."/>
            <person name="Kuyper T.W."/>
            <person name="Franco-Molano E.A."/>
            <person name="Baroni T.J."/>
            <person name="Aanen D.K."/>
        </authorList>
    </citation>
    <scope>NUCLEOTIDE SEQUENCE</scope>
    <source>
        <strain evidence="8">D49</strain>
    </source>
</reference>
<proteinExistence type="inferred from homology"/>
<evidence type="ECO:0000256" key="5">
    <source>
        <dbReference type="ARBA" id="ARBA00031404"/>
    </source>
</evidence>
<protein>
    <recommendedName>
        <fullName evidence="3">methylcrotonoyl-CoA carboxylase</fullName>
        <ecNumber evidence="3">6.4.1.4</ecNumber>
    </recommendedName>
    <alternativeName>
        <fullName evidence="5">3-methylcrotonyl-CoA carboxylase 2</fullName>
    </alternativeName>
    <alternativeName>
        <fullName evidence="4">3-methylcrotonyl-CoA:carbon dioxide ligase subunit beta</fullName>
    </alternativeName>
</protein>
<evidence type="ECO:0000256" key="2">
    <source>
        <dbReference type="ARBA" id="ARBA00025711"/>
    </source>
</evidence>
<evidence type="ECO:0000256" key="1">
    <source>
        <dbReference type="ARBA" id="ARBA00006102"/>
    </source>
</evidence>
<dbReference type="Proteomes" id="UP000717328">
    <property type="component" value="Unassembled WGS sequence"/>
</dbReference>
<comment type="catalytic activity">
    <reaction evidence="6">
        <text>3-methylbut-2-enoyl-CoA + hydrogencarbonate + ATP = 3-methyl-(2E)-glutaconyl-CoA + ADP + phosphate + H(+)</text>
        <dbReference type="Rhea" id="RHEA:13589"/>
        <dbReference type="ChEBI" id="CHEBI:15378"/>
        <dbReference type="ChEBI" id="CHEBI:17544"/>
        <dbReference type="ChEBI" id="CHEBI:30616"/>
        <dbReference type="ChEBI" id="CHEBI:43474"/>
        <dbReference type="ChEBI" id="CHEBI:57344"/>
        <dbReference type="ChEBI" id="CHEBI:57346"/>
        <dbReference type="ChEBI" id="CHEBI:456216"/>
        <dbReference type="EC" id="6.4.1.4"/>
    </reaction>
</comment>
<dbReference type="OrthoDB" id="3247759at2759"/>
<dbReference type="InterPro" id="IPR011762">
    <property type="entry name" value="COA_CT_N"/>
</dbReference>
<organism evidence="8 9">
    <name type="scientific">Sphagnurus paluster</name>
    <dbReference type="NCBI Taxonomy" id="117069"/>
    <lineage>
        <taxon>Eukaryota</taxon>
        <taxon>Fungi</taxon>
        <taxon>Dikarya</taxon>
        <taxon>Basidiomycota</taxon>
        <taxon>Agaricomycotina</taxon>
        <taxon>Agaricomycetes</taxon>
        <taxon>Agaricomycetidae</taxon>
        <taxon>Agaricales</taxon>
        <taxon>Tricholomatineae</taxon>
        <taxon>Lyophyllaceae</taxon>
        <taxon>Sphagnurus</taxon>
    </lineage>
</organism>
<feature type="domain" description="CoA carboxyltransferase N-terminal" evidence="7">
    <location>
        <begin position="44"/>
        <end position="175"/>
    </location>
</feature>
<dbReference type="AlphaFoldDB" id="A0A9P7KN86"/>
<gene>
    <name evidence="8" type="ORF">H0H81_011575</name>
</gene>
<dbReference type="PANTHER" id="PTHR22855:SF13">
    <property type="entry name" value="METHYLCROTONOYL-COA CARBOXYLASE BETA CHAIN, MITOCHONDRIAL"/>
    <property type="match status" value="1"/>
</dbReference>
<dbReference type="Gene3D" id="3.90.226.10">
    <property type="entry name" value="2-enoyl-CoA Hydratase, Chain A, domain 1"/>
    <property type="match status" value="1"/>
</dbReference>
<dbReference type="Pfam" id="PF01039">
    <property type="entry name" value="Carboxyl_trans"/>
    <property type="match status" value="1"/>
</dbReference>
<reference evidence="8" key="1">
    <citation type="submission" date="2021-02" db="EMBL/GenBank/DDBJ databases">
        <authorList>
            <person name="Nieuwenhuis M."/>
            <person name="Van De Peppel L.J.J."/>
        </authorList>
    </citation>
    <scope>NUCLEOTIDE SEQUENCE</scope>
    <source>
        <strain evidence="8">D49</strain>
    </source>
</reference>
<name>A0A9P7KN86_9AGAR</name>
<dbReference type="InterPro" id="IPR045190">
    <property type="entry name" value="MCCB/AccD1-like"/>
</dbReference>
<dbReference type="EMBL" id="JABCKI010000004">
    <property type="protein sequence ID" value="KAG5654600.1"/>
    <property type="molecule type" value="Genomic_DNA"/>
</dbReference>
<comment type="similarity">
    <text evidence="1">Belongs to the AccD/PCCB family.</text>
</comment>
<evidence type="ECO:0000259" key="7">
    <source>
        <dbReference type="PROSITE" id="PS50980"/>
    </source>
</evidence>
<dbReference type="EC" id="6.4.1.4" evidence="3"/>
<evidence type="ECO:0000313" key="9">
    <source>
        <dbReference type="Proteomes" id="UP000717328"/>
    </source>
</evidence>
<comment type="caution">
    <text evidence="8">The sequence shown here is derived from an EMBL/GenBank/DDBJ whole genome shotgun (WGS) entry which is preliminary data.</text>
</comment>
<dbReference type="GO" id="GO:0006552">
    <property type="term" value="P:L-leucine catabolic process"/>
    <property type="evidence" value="ECO:0007669"/>
    <property type="project" value="TreeGrafter"/>
</dbReference>
<dbReference type="PANTHER" id="PTHR22855">
    <property type="entry name" value="ACETYL, PROPIONYL, PYRUVATE, AND GLUTACONYL CARBOXYLASE-RELATED"/>
    <property type="match status" value="1"/>
</dbReference>
<evidence type="ECO:0000256" key="3">
    <source>
        <dbReference type="ARBA" id="ARBA00026116"/>
    </source>
</evidence>
<comment type="pathway">
    <text evidence="2">Amino-acid degradation; L-leucine degradation; (S)-3-hydroxy-3-methylglutaryl-CoA from 3-isovaleryl-CoA: step 2/3.</text>
</comment>
<evidence type="ECO:0000313" key="8">
    <source>
        <dbReference type="EMBL" id="KAG5654600.1"/>
    </source>
</evidence>
<dbReference type="InterPro" id="IPR034733">
    <property type="entry name" value="AcCoA_carboxyl_beta"/>
</dbReference>
<sequence>MRPILQRSLRRAFLAAPRRSYHASVLPSLVSTSSPEFVAKTKAMDELVGDLEAKLAKARAGGSAKAAERMRSKGKKLPRERLGLLLDPHTPFLELSPLAAHEVYSEDIPGAGVITGIGRIAGRECVVVVNDATVKGGSYYPLTVKKHLRAQEVARENGLPCVYIGMELSQDLHFV</sequence>
<evidence type="ECO:0000256" key="6">
    <source>
        <dbReference type="ARBA" id="ARBA00052347"/>
    </source>
</evidence>
<dbReference type="PROSITE" id="PS50980">
    <property type="entry name" value="COA_CT_NTER"/>
    <property type="match status" value="1"/>
</dbReference>